<reference evidence="8 9" key="1">
    <citation type="journal article" date="2021" name="Environ. Microbiol.">
        <title>Gene family expansions and transcriptome signatures uncover fungal adaptations to wood decay.</title>
        <authorList>
            <person name="Hage H."/>
            <person name="Miyauchi S."/>
            <person name="Viragh M."/>
            <person name="Drula E."/>
            <person name="Min B."/>
            <person name="Chaduli D."/>
            <person name="Navarro D."/>
            <person name="Favel A."/>
            <person name="Norest M."/>
            <person name="Lesage-Meessen L."/>
            <person name="Balint B."/>
            <person name="Merenyi Z."/>
            <person name="de Eugenio L."/>
            <person name="Morin E."/>
            <person name="Martinez A.T."/>
            <person name="Baldrian P."/>
            <person name="Stursova M."/>
            <person name="Martinez M.J."/>
            <person name="Novotny C."/>
            <person name="Magnuson J.K."/>
            <person name="Spatafora J.W."/>
            <person name="Maurice S."/>
            <person name="Pangilinan J."/>
            <person name="Andreopoulos W."/>
            <person name="LaButti K."/>
            <person name="Hundley H."/>
            <person name="Na H."/>
            <person name="Kuo A."/>
            <person name="Barry K."/>
            <person name="Lipzen A."/>
            <person name="Henrissat B."/>
            <person name="Riley R."/>
            <person name="Ahrendt S."/>
            <person name="Nagy L.G."/>
            <person name="Grigoriev I.V."/>
            <person name="Martin F."/>
            <person name="Rosso M.N."/>
        </authorList>
    </citation>
    <scope>NUCLEOTIDE SEQUENCE [LARGE SCALE GENOMIC DNA]</scope>
    <source>
        <strain evidence="8 9">CIRM-BRFM 1785</strain>
    </source>
</reference>
<organism evidence="8 9">
    <name type="scientific">Rhodofomes roseus</name>
    <dbReference type="NCBI Taxonomy" id="34475"/>
    <lineage>
        <taxon>Eukaryota</taxon>
        <taxon>Fungi</taxon>
        <taxon>Dikarya</taxon>
        <taxon>Basidiomycota</taxon>
        <taxon>Agaricomycotina</taxon>
        <taxon>Agaricomycetes</taxon>
        <taxon>Polyporales</taxon>
        <taxon>Rhodofomes</taxon>
    </lineage>
</organism>
<comment type="similarity">
    <text evidence="1">Belongs to the protein-tyrosine phosphatase family. Non-receptor class dual specificity subfamily.</text>
</comment>
<dbReference type="PROSITE" id="PS00383">
    <property type="entry name" value="TYR_PHOSPHATASE_1"/>
    <property type="match status" value="1"/>
</dbReference>
<dbReference type="CDD" id="cd14498">
    <property type="entry name" value="DSP"/>
    <property type="match status" value="1"/>
</dbReference>
<dbReference type="PROSITE" id="PS50054">
    <property type="entry name" value="TYR_PHOSPHATASE_DUAL"/>
    <property type="match status" value="1"/>
</dbReference>
<feature type="domain" description="Tyrosine-protein phosphatase" evidence="6">
    <location>
        <begin position="32"/>
        <end position="176"/>
    </location>
</feature>
<keyword evidence="2" id="KW-0378">Hydrolase</keyword>
<dbReference type="Gene3D" id="3.90.190.10">
    <property type="entry name" value="Protein tyrosine phosphatase superfamily"/>
    <property type="match status" value="1"/>
</dbReference>
<dbReference type="SMART" id="SM00195">
    <property type="entry name" value="DSPc"/>
    <property type="match status" value="1"/>
</dbReference>
<keyword evidence="3" id="KW-0904">Protein phosphatase</keyword>
<dbReference type="InterPro" id="IPR016130">
    <property type="entry name" value="Tyr_Pase_AS"/>
</dbReference>
<dbReference type="InterPro" id="IPR029021">
    <property type="entry name" value="Prot-tyrosine_phosphatase-like"/>
</dbReference>
<evidence type="ECO:0000256" key="1">
    <source>
        <dbReference type="ARBA" id="ARBA00008601"/>
    </source>
</evidence>
<feature type="domain" description="Tyrosine specific protein phosphatases" evidence="7">
    <location>
        <begin position="91"/>
        <end position="155"/>
    </location>
</feature>
<dbReference type="SUPFAM" id="SSF52799">
    <property type="entry name" value="(Phosphotyrosine protein) phosphatases II"/>
    <property type="match status" value="1"/>
</dbReference>
<dbReference type="PROSITE" id="PS50056">
    <property type="entry name" value="TYR_PHOSPHATASE_2"/>
    <property type="match status" value="1"/>
</dbReference>
<dbReference type="EMBL" id="JADCUA010000021">
    <property type="protein sequence ID" value="KAH9832581.1"/>
    <property type="molecule type" value="Genomic_DNA"/>
</dbReference>
<dbReference type="InterPro" id="IPR020422">
    <property type="entry name" value="TYR_PHOSPHATASE_DUAL_dom"/>
</dbReference>
<comment type="catalytic activity">
    <reaction evidence="4">
        <text>O-phospho-L-seryl-[protein] + H2O = L-seryl-[protein] + phosphate</text>
        <dbReference type="Rhea" id="RHEA:20629"/>
        <dbReference type="Rhea" id="RHEA-COMP:9863"/>
        <dbReference type="Rhea" id="RHEA-COMP:11604"/>
        <dbReference type="ChEBI" id="CHEBI:15377"/>
        <dbReference type="ChEBI" id="CHEBI:29999"/>
        <dbReference type="ChEBI" id="CHEBI:43474"/>
        <dbReference type="ChEBI" id="CHEBI:83421"/>
        <dbReference type="EC" id="3.1.3.16"/>
    </reaction>
</comment>
<evidence type="ECO:0000259" key="6">
    <source>
        <dbReference type="PROSITE" id="PS50054"/>
    </source>
</evidence>
<protein>
    <submittedName>
        <fullName evidence="8">Protein-tyrosine phosphatase-like protein</fullName>
    </submittedName>
</protein>
<evidence type="ECO:0000313" key="8">
    <source>
        <dbReference type="EMBL" id="KAH9832581.1"/>
    </source>
</evidence>
<proteinExistence type="inferred from homology"/>
<evidence type="ECO:0000256" key="2">
    <source>
        <dbReference type="ARBA" id="ARBA00022801"/>
    </source>
</evidence>
<comment type="caution">
    <text evidence="8">The sequence shown here is derived from an EMBL/GenBank/DDBJ whole genome shotgun (WGS) entry which is preliminary data.</text>
</comment>
<gene>
    <name evidence="8" type="ORF">C8Q71DRAFT_259855</name>
</gene>
<comment type="catalytic activity">
    <reaction evidence="5">
        <text>O-phospho-L-threonyl-[protein] + H2O = L-threonyl-[protein] + phosphate</text>
        <dbReference type="Rhea" id="RHEA:47004"/>
        <dbReference type="Rhea" id="RHEA-COMP:11060"/>
        <dbReference type="Rhea" id="RHEA-COMP:11605"/>
        <dbReference type="ChEBI" id="CHEBI:15377"/>
        <dbReference type="ChEBI" id="CHEBI:30013"/>
        <dbReference type="ChEBI" id="CHEBI:43474"/>
        <dbReference type="ChEBI" id="CHEBI:61977"/>
        <dbReference type="EC" id="3.1.3.16"/>
    </reaction>
</comment>
<dbReference type="PANTHER" id="PTHR45948:SF2">
    <property type="entry name" value="DUAL SPECIFICITY PROTEIN PHOSPHATASE"/>
    <property type="match status" value="1"/>
</dbReference>
<dbReference type="InterPro" id="IPR000340">
    <property type="entry name" value="Dual-sp_phosphatase_cat-dom"/>
</dbReference>
<accession>A0ABQ8K692</accession>
<dbReference type="PANTHER" id="PTHR45948">
    <property type="entry name" value="DUAL SPECIFICITY PROTEIN PHOSPHATASE DDB_G0269404-RELATED"/>
    <property type="match status" value="1"/>
</dbReference>
<keyword evidence="9" id="KW-1185">Reference proteome</keyword>
<evidence type="ECO:0000256" key="4">
    <source>
        <dbReference type="ARBA" id="ARBA00047761"/>
    </source>
</evidence>
<evidence type="ECO:0000259" key="7">
    <source>
        <dbReference type="PROSITE" id="PS50056"/>
    </source>
</evidence>
<dbReference type="GeneID" id="71998092"/>
<dbReference type="Pfam" id="PF00782">
    <property type="entry name" value="DSPc"/>
    <property type="match status" value="1"/>
</dbReference>
<name>A0ABQ8K692_9APHY</name>
<evidence type="ECO:0000256" key="3">
    <source>
        <dbReference type="ARBA" id="ARBA00022912"/>
    </source>
</evidence>
<evidence type="ECO:0000313" key="9">
    <source>
        <dbReference type="Proteomes" id="UP000814176"/>
    </source>
</evidence>
<sequence length="257" mass="27953">MLSFTAPRTPPWLVVKAGSTIAPGERLTLGRQASLIVPRLYLSNMFTARDRTQLIDLGVTHILSVMEEAPKMPQGLGLSTLHVPIRDEVGADILAYLEETTEWIKAALAENDTNTVLVHCVVGMSRSATVVCAYVIATTNMTALDAIGFVTSKRPVVSPNIGFRKQLEQYYLRIHPDAPKSQSPKLHPRLGLGLGKLRLWRTSVPAPSHKAEHATRILQTTSTLAVTSAKAEESPKTTDAPLSLTNEVQVAELLNSC</sequence>
<dbReference type="RefSeq" id="XP_047775499.1">
    <property type="nucleotide sequence ID" value="XM_047917360.1"/>
</dbReference>
<dbReference type="Proteomes" id="UP000814176">
    <property type="component" value="Unassembled WGS sequence"/>
</dbReference>
<evidence type="ECO:0000256" key="5">
    <source>
        <dbReference type="ARBA" id="ARBA00048336"/>
    </source>
</evidence>
<dbReference type="InterPro" id="IPR000387">
    <property type="entry name" value="Tyr_Pase_dom"/>
</dbReference>